<name>A0A420IBC7_9PEZI</name>
<accession>A0A420IBC7</accession>
<evidence type="ECO:0000313" key="2">
    <source>
        <dbReference type="EMBL" id="RKF71856.1"/>
    </source>
</evidence>
<dbReference type="AlphaFoldDB" id="A0A420IBC7"/>
<dbReference type="EMBL" id="MCBS01025007">
    <property type="protein sequence ID" value="RKF71856.1"/>
    <property type="molecule type" value="Genomic_DNA"/>
</dbReference>
<comment type="caution">
    <text evidence="2">The sequence shown here is derived from an EMBL/GenBank/DDBJ whole genome shotgun (WGS) entry which is preliminary data.</text>
</comment>
<feature type="compositionally biased region" description="Polar residues" evidence="1">
    <location>
        <begin position="45"/>
        <end position="57"/>
    </location>
</feature>
<reference evidence="2 3" key="1">
    <citation type="journal article" date="2018" name="BMC Genomics">
        <title>Comparative genome analyses reveal sequence features reflecting distinct modes of host-adaptation between dicot and monocot powdery mildew.</title>
        <authorList>
            <person name="Wu Y."/>
            <person name="Ma X."/>
            <person name="Pan Z."/>
            <person name="Kale S.D."/>
            <person name="Song Y."/>
            <person name="King H."/>
            <person name="Zhang Q."/>
            <person name="Presley C."/>
            <person name="Deng X."/>
            <person name="Wei C.I."/>
            <person name="Xiao S."/>
        </authorList>
    </citation>
    <scope>NUCLEOTIDE SEQUENCE [LARGE SCALE GENOMIC DNA]</scope>
    <source>
        <strain evidence="2">UMSG1</strain>
    </source>
</reference>
<evidence type="ECO:0000313" key="3">
    <source>
        <dbReference type="Proteomes" id="UP000285326"/>
    </source>
</evidence>
<protein>
    <submittedName>
        <fullName evidence="2">Uncharacterized protein</fullName>
    </submittedName>
</protein>
<evidence type="ECO:0000256" key="1">
    <source>
        <dbReference type="SAM" id="MobiDB-lite"/>
    </source>
</evidence>
<organism evidence="2 3">
    <name type="scientific">Golovinomyces cichoracearum</name>
    <dbReference type="NCBI Taxonomy" id="62708"/>
    <lineage>
        <taxon>Eukaryota</taxon>
        <taxon>Fungi</taxon>
        <taxon>Dikarya</taxon>
        <taxon>Ascomycota</taxon>
        <taxon>Pezizomycotina</taxon>
        <taxon>Leotiomycetes</taxon>
        <taxon>Erysiphales</taxon>
        <taxon>Erysiphaceae</taxon>
        <taxon>Golovinomyces</taxon>
    </lineage>
</organism>
<feature type="compositionally biased region" description="Basic residues" evidence="1">
    <location>
        <begin position="19"/>
        <end position="29"/>
    </location>
</feature>
<gene>
    <name evidence="2" type="ORF">GcM1_250263</name>
</gene>
<sequence length="310" mass="35624">MVKKNRKRKSEESSPITKTKLKKTFHTRNGRNQSRVDEGDESDSLFMTESPHIQETSQPWEEIYKPKPDQKFRTKHKHDDFENNTESQSFLAMIAKQSDYNKRAAKVTKEFLQKFTRDIGDHTSNLKNHVQNLNLISVKKDSDFLISFKAAFTFSHPSSSHHDSTSNQNFDFSSLLPHYQDLISKAHRAVELFESVDQEIAAMKAKNSLINFKWDQEVIEAENLLKLGRQVGIERYNAMIQGDKMMKINVDNKTFSPSSSSSSKISKQALVDQLFYQPDKSLSNSESTWGTVAQKQLRALKKLAKVSKKT</sequence>
<dbReference type="Proteomes" id="UP000285326">
    <property type="component" value="Unassembled WGS sequence"/>
</dbReference>
<proteinExistence type="predicted"/>
<feature type="region of interest" description="Disordered" evidence="1">
    <location>
        <begin position="1"/>
        <end position="57"/>
    </location>
</feature>